<sequence length="62" mass="7257">LYYAVAHLLPQSGKCETCVRVTDSDTKNQKIIPSLRYQQQRKEDFFNVVQGWTLPTRRCGLR</sequence>
<name>A0A8T1UB08_9STRA</name>
<dbReference type="EMBL" id="JAENGZ010000553">
    <property type="protein sequence ID" value="KAG6957303.1"/>
    <property type="molecule type" value="Genomic_DNA"/>
</dbReference>
<accession>A0A8T1UB08</accession>
<feature type="non-terminal residue" evidence="1">
    <location>
        <position position="62"/>
    </location>
</feature>
<reference evidence="1" key="1">
    <citation type="submission" date="2021-01" db="EMBL/GenBank/DDBJ databases">
        <title>Phytophthora aleatoria, a newly-described species from Pinus radiata is distinct from Phytophthora cactorum isolates based on comparative genomics.</title>
        <authorList>
            <person name="Mcdougal R."/>
            <person name="Panda P."/>
            <person name="Williams N."/>
            <person name="Studholme D.J."/>
        </authorList>
    </citation>
    <scope>NUCLEOTIDE SEQUENCE</scope>
    <source>
        <strain evidence="1">NZFS 3830</strain>
    </source>
</reference>
<evidence type="ECO:0000313" key="2">
    <source>
        <dbReference type="Proteomes" id="UP000688947"/>
    </source>
</evidence>
<dbReference type="Proteomes" id="UP000688947">
    <property type="component" value="Unassembled WGS sequence"/>
</dbReference>
<evidence type="ECO:0000313" key="1">
    <source>
        <dbReference type="EMBL" id="KAG6957303.1"/>
    </source>
</evidence>
<gene>
    <name evidence="1" type="ORF">JG687_00010073</name>
</gene>
<dbReference type="AlphaFoldDB" id="A0A8T1UB08"/>
<comment type="caution">
    <text evidence="1">The sequence shown here is derived from an EMBL/GenBank/DDBJ whole genome shotgun (WGS) entry which is preliminary data.</text>
</comment>
<protein>
    <submittedName>
        <fullName evidence="1">Uncharacterized protein</fullName>
    </submittedName>
</protein>
<organism evidence="1 2">
    <name type="scientific">Phytophthora cactorum</name>
    <dbReference type="NCBI Taxonomy" id="29920"/>
    <lineage>
        <taxon>Eukaryota</taxon>
        <taxon>Sar</taxon>
        <taxon>Stramenopiles</taxon>
        <taxon>Oomycota</taxon>
        <taxon>Peronosporomycetes</taxon>
        <taxon>Peronosporales</taxon>
        <taxon>Peronosporaceae</taxon>
        <taxon>Phytophthora</taxon>
    </lineage>
</organism>
<proteinExistence type="predicted"/>